<dbReference type="InterPro" id="IPR001242">
    <property type="entry name" value="Condensation_dom"/>
</dbReference>
<accession>A0A9Q6HLZ3</accession>
<organism evidence="2 3">
    <name type="scientific">Staphylococcus succinus</name>
    <dbReference type="NCBI Taxonomy" id="61015"/>
    <lineage>
        <taxon>Bacteria</taxon>
        <taxon>Bacillati</taxon>
        <taxon>Bacillota</taxon>
        <taxon>Bacilli</taxon>
        <taxon>Bacillales</taxon>
        <taxon>Staphylococcaceae</taxon>
        <taxon>Staphylococcus</taxon>
    </lineage>
</organism>
<feature type="non-terminal residue" evidence="2">
    <location>
        <position position="1"/>
    </location>
</feature>
<comment type="caution">
    <text evidence="2">The sequence shown here is derived from an EMBL/GenBank/DDBJ whole genome shotgun (WGS) entry which is preliminary data.</text>
</comment>
<protein>
    <recommendedName>
        <fullName evidence="1">Condensation domain-containing protein</fullName>
    </recommendedName>
</protein>
<reference evidence="2 3" key="1">
    <citation type="journal article" date="2016" name="Front. Microbiol.">
        <title>Comprehensive Phylogenetic Analysis of Bovine Non-aureus Staphylococci Species Based on Whole-Genome Sequencing.</title>
        <authorList>
            <person name="Naushad S."/>
            <person name="Barkema H.W."/>
            <person name="Luby C."/>
            <person name="Condas L.A."/>
            <person name="Nobrega D.B."/>
            <person name="Carson D.A."/>
            <person name="De Buck J."/>
        </authorList>
    </citation>
    <scope>NUCLEOTIDE SEQUENCE [LARGE SCALE GENOMIC DNA]</scope>
    <source>
        <strain evidence="2 3">SNUC 1231</strain>
    </source>
</reference>
<evidence type="ECO:0000313" key="2">
    <source>
        <dbReference type="EMBL" id="PTI73723.1"/>
    </source>
</evidence>
<dbReference type="Proteomes" id="UP000241960">
    <property type="component" value="Unassembled WGS sequence"/>
</dbReference>
<dbReference type="EMBL" id="PZFQ01000064">
    <property type="protein sequence ID" value="PTI73723.1"/>
    <property type="molecule type" value="Genomic_DNA"/>
</dbReference>
<proteinExistence type="predicted"/>
<evidence type="ECO:0000259" key="1">
    <source>
        <dbReference type="Pfam" id="PF00668"/>
    </source>
</evidence>
<sequence length="267" mass="31543">DIEAISNLSFIDNIKDEEKYLESKKFEKDELYWRNKLKHDKFQTKFEKLHLEHPSCKRHTIKLDPILTERINYFCLNNEVSVSNLFASIMFALIDKKTVNKINKLGLLIHNRINKNDKFTTGNYTKPLPLILDSNRDLLLNEYIKKVKRESFNVLKHRRYPIDNLVTELNINGNILDCLISFQTASYSPAFIENEFSERKLEIDAIGIPLIIQIFSKNNEEGYLLHYDYQDEIFSSEEINELHENILNMLNEFAENPNQSLDKIHFV</sequence>
<name>A0A9Q6HLZ3_9STAP</name>
<dbReference type="Pfam" id="PF00668">
    <property type="entry name" value="Condensation"/>
    <property type="match status" value="1"/>
</dbReference>
<dbReference type="AlphaFoldDB" id="A0A9Q6HLZ3"/>
<evidence type="ECO:0000313" key="3">
    <source>
        <dbReference type="Proteomes" id="UP000241960"/>
    </source>
</evidence>
<dbReference type="Gene3D" id="3.30.559.30">
    <property type="entry name" value="Nonribosomal peptide synthetase, condensation domain"/>
    <property type="match status" value="1"/>
</dbReference>
<dbReference type="SUPFAM" id="SSF52777">
    <property type="entry name" value="CoA-dependent acyltransferases"/>
    <property type="match status" value="1"/>
</dbReference>
<feature type="domain" description="Condensation" evidence="1">
    <location>
        <begin position="10"/>
        <end position="265"/>
    </location>
</feature>
<dbReference type="GO" id="GO:0003824">
    <property type="term" value="F:catalytic activity"/>
    <property type="evidence" value="ECO:0007669"/>
    <property type="project" value="InterPro"/>
</dbReference>
<gene>
    <name evidence="2" type="ORF">BU058_12860</name>
</gene>
<dbReference type="RefSeq" id="WP_241960632.1">
    <property type="nucleotide sequence ID" value="NZ_PZFQ01000064.1"/>
</dbReference>